<reference evidence="3 4" key="1">
    <citation type="submission" date="2019-04" db="EMBL/GenBank/DDBJ databases">
        <title>Taxonomy of novel Haliea sp. from mangrove soil of West Coast of India.</title>
        <authorList>
            <person name="Verma A."/>
            <person name="Kumar P."/>
            <person name="Krishnamurthi S."/>
        </authorList>
    </citation>
    <scope>NUCLEOTIDE SEQUENCE [LARGE SCALE GENOMIC DNA]</scope>
    <source>
        <strain evidence="3 4">SAOS-164</strain>
    </source>
</reference>
<dbReference type="InterPro" id="IPR044922">
    <property type="entry name" value="DUF2063_N_sf"/>
</dbReference>
<dbReference type="Gene3D" id="3.90.930.50">
    <property type="match status" value="1"/>
</dbReference>
<dbReference type="Gene3D" id="1.10.150.690">
    <property type="entry name" value="DUF2063"/>
    <property type="match status" value="1"/>
</dbReference>
<sequence length="252" mass="28383">MSALQQAQLDMAAHLRDPQGQPAPGGVEERRLQIYRDLIFNNIDNFLRSGFPVLHSLYTTEQWLELVRAFINGHRSHTPYFPEIGQEFLGFLMHEHTLRECDPAFILELAHYEWVELALDIAQEELPAAQPVDDIAGQVLQLSPLAWVLNYSYPVHRIGPGYRPDETEPTFLCVYRDRQDKVCFIALNAATARLLELLRDNQTRPADAVLEFLAAELGLAPQSVSDFGLAQLREFFELGVVLPAAADASCPS</sequence>
<evidence type="ECO:0000259" key="1">
    <source>
        <dbReference type="Pfam" id="PF09836"/>
    </source>
</evidence>
<dbReference type="OrthoDB" id="4146344at2"/>
<proteinExistence type="predicted"/>
<feature type="domain" description="NGO1945-like C-terminal" evidence="2">
    <location>
        <begin position="143"/>
        <end position="235"/>
    </location>
</feature>
<gene>
    <name evidence="3" type="ORF">E4634_00250</name>
</gene>
<dbReference type="RefSeq" id="WP_135440599.1">
    <property type="nucleotide sequence ID" value="NZ_SRLE01000001.1"/>
</dbReference>
<evidence type="ECO:0000259" key="2">
    <source>
        <dbReference type="Pfam" id="PF22106"/>
    </source>
</evidence>
<protein>
    <submittedName>
        <fullName evidence="3">DUF2063 domain-containing protein</fullName>
    </submittedName>
</protein>
<feature type="domain" description="Putative DNA-binding" evidence="1">
    <location>
        <begin position="7"/>
        <end position="92"/>
    </location>
</feature>
<organism evidence="3 4">
    <name type="scientific">Mangrovimicrobium sediminis</name>
    <dbReference type="NCBI Taxonomy" id="2562682"/>
    <lineage>
        <taxon>Bacteria</taxon>
        <taxon>Pseudomonadati</taxon>
        <taxon>Pseudomonadota</taxon>
        <taxon>Gammaproteobacteria</taxon>
        <taxon>Cellvibrionales</taxon>
        <taxon>Halieaceae</taxon>
        <taxon>Mangrovimicrobium</taxon>
    </lineage>
</organism>
<evidence type="ECO:0000313" key="3">
    <source>
        <dbReference type="EMBL" id="TGD76021.1"/>
    </source>
</evidence>
<evidence type="ECO:0000313" key="4">
    <source>
        <dbReference type="Proteomes" id="UP000298050"/>
    </source>
</evidence>
<name>A0A4Z0M913_9GAMM</name>
<dbReference type="EMBL" id="SRLE01000001">
    <property type="protein sequence ID" value="TGD76021.1"/>
    <property type="molecule type" value="Genomic_DNA"/>
</dbReference>
<accession>A0A4Z0M913</accession>
<dbReference type="Pfam" id="PF09836">
    <property type="entry name" value="DUF2063"/>
    <property type="match status" value="1"/>
</dbReference>
<comment type="caution">
    <text evidence="3">The sequence shown here is derived from an EMBL/GenBank/DDBJ whole genome shotgun (WGS) entry which is preliminary data.</text>
</comment>
<dbReference type="InterPro" id="IPR054098">
    <property type="entry name" value="NGO1945-like_C"/>
</dbReference>
<dbReference type="Pfam" id="PF22106">
    <property type="entry name" value="NGO1945_C"/>
    <property type="match status" value="1"/>
</dbReference>
<dbReference type="AlphaFoldDB" id="A0A4Z0M913"/>
<dbReference type="Proteomes" id="UP000298050">
    <property type="component" value="Unassembled WGS sequence"/>
</dbReference>
<dbReference type="InterPro" id="IPR018640">
    <property type="entry name" value="DUF2063"/>
</dbReference>
<keyword evidence="4" id="KW-1185">Reference proteome</keyword>